<gene>
    <name evidence="1" type="primary">Contig12282.g13117</name>
    <name evidence="1" type="ORF">STYLEM_14269</name>
</gene>
<protein>
    <submittedName>
        <fullName evidence="1">Uncharacterized protein</fullName>
    </submittedName>
</protein>
<dbReference type="OMA" id="VINQNIM"/>
<keyword evidence="2" id="KW-1185">Reference proteome</keyword>
<proteinExistence type="predicted"/>
<evidence type="ECO:0000313" key="1">
    <source>
        <dbReference type="EMBL" id="CDW85196.1"/>
    </source>
</evidence>
<accession>A0A078AT52</accession>
<dbReference type="Proteomes" id="UP000039865">
    <property type="component" value="Unassembled WGS sequence"/>
</dbReference>
<evidence type="ECO:0000313" key="2">
    <source>
        <dbReference type="Proteomes" id="UP000039865"/>
    </source>
</evidence>
<dbReference type="EMBL" id="CCKQ01013525">
    <property type="protein sequence ID" value="CDW85196.1"/>
    <property type="molecule type" value="Genomic_DNA"/>
</dbReference>
<organism evidence="1 2">
    <name type="scientific">Stylonychia lemnae</name>
    <name type="common">Ciliate</name>
    <dbReference type="NCBI Taxonomy" id="5949"/>
    <lineage>
        <taxon>Eukaryota</taxon>
        <taxon>Sar</taxon>
        <taxon>Alveolata</taxon>
        <taxon>Ciliophora</taxon>
        <taxon>Intramacronucleata</taxon>
        <taxon>Spirotrichea</taxon>
        <taxon>Stichotrichia</taxon>
        <taxon>Sporadotrichida</taxon>
        <taxon>Oxytrichidae</taxon>
        <taxon>Stylonychinae</taxon>
        <taxon>Stylonychia</taxon>
    </lineage>
</organism>
<sequence length="629" mass="73619">MRSFQGTIETKQPEKDLKKWKKYIKQYDNSPENSNKLKESPLEKLKMTATQMDYFIVNQSKSPVLELIDYAHMKINEDEQRTKYKISQIEKNRLALKYIKLNEDIRSHSKVGEPFNLSRLRTKLKTQIANKNPKQEINKNKEISVQQDQVIIKSNKIKNAGNKIQLIKIIDQLKEEENMGKNVSQKNNRNDFININRSFDDEPYQNNTRNTHKNLQNSLTASINKSIGDYEDQRPQNYSLLTNKLVEIQANIRIRSNSNIYNSVDSQPLSSKLNKQLTGYRRISKINESMVSINEQSQYSFKKEQSLKSINHRLDGLKRMCTNILDNKADSSIFRGNTSVKNDELILNQQTSQTALNSKNKSYYNSRISLFEQGGSVIQEKTSKNLRNTLGDQYQIIRPQKMALNKRDKLYNSIDDINKQINEENDDSLNLDQSQAYEIVSKSINNLNSIGQRNQNNMSQKSLQVKQKFQQSQKYLFESQRVNENINQEQDHQTISKISDNNLNSVQFLKSDNNQQYFNDYSQANLSQMKQKNAPLRRNSHLNKITEKFGYLNKSVELERLVDKSINGIDKALANYDQRVIQRIGPDQRSIQNQKEKIKALMNKQKLRQKQSMLEYYKEMDYLKKTQKI</sequence>
<dbReference type="AlphaFoldDB" id="A0A078AT52"/>
<reference evidence="1 2" key="1">
    <citation type="submission" date="2014-06" db="EMBL/GenBank/DDBJ databases">
        <authorList>
            <person name="Swart Estienne"/>
        </authorList>
    </citation>
    <scope>NUCLEOTIDE SEQUENCE [LARGE SCALE GENOMIC DNA]</scope>
    <source>
        <strain evidence="1 2">130c</strain>
    </source>
</reference>
<name>A0A078AT52_STYLE</name>
<dbReference type="InParanoid" id="A0A078AT52"/>
<dbReference type="OrthoDB" id="10690179at2759"/>